<evidence type="ECO:0000313" key="6">
    <source>
        <dbReference type="Proteomes" id="UP000230069"/>
    </source>
</evidence>
<dbReference type="PROSITE" id="PS00375">
    <property type="entry name" value="UDPGT"/>
    <property type="match status" value="1"/>
</dbReference>
<dbReference type="SUPFAM" id="SSF53756">
    <property type="entry name" value="UDP-Glycosyltransferase/glycogen phosphorylase"/>
    <property type="match status" value="1"/>
</dbReference>
<reference evidence="5 6" key="1">
    <citation type="submission" date="2017-09" db="EMBL/GenBank/DDBJ databases">
        <title>WGS assembly of Aquilegia coerulea Goldsmith.</title>
        <authorList>
            <person name="Hodges S."/>
            <person name="Kramer E."/>
            <person name="Nordborg M."/>
            <person name="Tomkins J."/>
            <person name="Borevitz J."/>
            <person name="Derieg N."/>
            <person name="Yan J."/>
            <person name="Mihaltcheva S."/>
            <person name="Hayes R.D."/>
            <person name="Rokhsar D."/>
        </authorList>
    </citation>
    <scope>NUCLEOTIDE SEQUENCE [LARGE SCALE GENOMIC DNA]</scope>
    <source>
        <strain evidence="6">cv. Goldsmith</strain>
    </source>
</reference>
<protein>
    <recommendedName>
        <fullName evidence="4">Glycosyltransferase</fullName>
        <ecNumber evidence="4">2.4.1.-</ecNumber>
    </recommendedName>
</protein>
<dbReference type="AlphaFoldDB" id="A0A2G5E7X1"/>
<proteinExistence type="inferred from homology"/>
<dbReference type="FunCoup" id="A0A2G5E7X1">
    <property type="interactions" value="164"/>
</dbReference>
<dbReference type="InterPro" id="IPR002213">
    <property type="entry name" value="UDP_glucos_trans"/>
</dbReference>
<dbReference type="EMBL" id="KZ305028">
    <property type="protein sequence ID" value="PIA51801.1"/>
    <property type="molecule type" value="Genomic_DNA"/>
</dbReference>
<keyword evidence="2 3" id="KW-0808">Transferase</keyword>
<dbReference type="Proteomes" id="UP000230069">
    <property type="component" value="Unassembled WGS sequence"/>
</dbReference>
<dbReference type="InParanoid" id="A0A2G5E7X1"/>
<dbReference type="InterPro" id="IPR035595">
    <property type="entry name" value="UDP_glycos_trans_CS"/>
</dbReference>
<accession>A0A2G5E7X1</accession>
<evidence type="ECO:0000256" key="4">
    <source>
        <dbReference type="RuleBase" id="RU362057"/>
    </source>
</evidence>
<gene>
    <name evidence="5" type="ORF">AQUCO_01100580v1</name>
</gene>
<dbReference type="Pfam" id="PF00201">
    <property type="entry name" value="UDPGT"/>
    <property type="match status" value="1"/>
</dbReference>
<dbReference type="CDD" id="cd03784">
    <property type="entry name" value="GT1_Gtf-like"/>
    <property type="match status" value="1"/>
</dbReference>
<dbReference type="PANTHER" id="PTHR48049">
    <property type="entry name" value="GLYCOSYLTRANSFERASE"/>
    <property type="match status" value="1"/>
</dbReference>
<dbReference type="Gene3D" id="3.40.50.2000">
    <property type="entry name" value="Glycogen Phosphorylase B"/>
    <property type="match status" value="2"/>
</dbReference>
<evidence type="ECO:0000313" key="5">
    <source>
        <dbReference type="EMBL" id="PIA51801.1"/>
    </source>
</evidence>
<dbReference type="EC" id="2.4.1.-" evidence="4"/>
<keyword evidence="3" id="KW-0328">Glycosyltransferase</keyword>
<comment type="similarity">
    <text evidence="1 3">Belongs to the UDP-glycosyltransferase family.</text>
</comment>
<sequence length="467" mass="52169">MVMDSKFHVAMFPWFAMGHITPYLTLSNKFAERGIRISFLIPIKTQSKFNHLNLHPHLIQFIPLIVPHVDGLPLGAESSSDVPVEKTYLIQQALDLTQDQVQIALEKFKPDIIFFDFAHWIPTVARSLGIKSVFVSTSGAVTNVGLVPSMLPIVEKGIEHCTVQELQQLAKIIPETYPGSSSIKPPPYEIKGTSFALIKFDNRIPLINRLLIAMKESDALGFRACHETEGPFADFLKNQYNNKPVLLTGPLLTRTSNTILEEQWAKWLGGFEKGSVVYCAFGSECVLQKDQFQELVLGLEQTGLPFLVRLRPPVGADTLEEALPEGFEERVRGKGVVHGGWVQQELILSHPSVGCFVGHCGSGSMWESLVSTCQLVLVPHFGDQFLNTHFMTKGLKVAVDVERREEDGWFTREGVRKAVKLVMDEGSELGEEVRANHLKLSRILLSEGLEAFYINNCILKLHDLLTT</sequence>
<name>A0A2G5E7X1_AQUCA</name>
<evidence type="ECO:0000256" key="3">
    <source>
        <dbReference type="RuleBase" id="RU003718"/>
    </source>
</evidence>
<evidence type="ECO:0000256" key="1">
    <source>
        <dbReference type="ARBA" id="ARBA00009995"/>
    </source>
</evidence>
<dbReference type="OrthoDB" id="5835829at2759"/>
<keyword evidence="6" id="KW-1185">Reference proteome</keyword>
<dbReference type="InterPro" id="IPR050481">
    <property type="entry name" value="UDP-glycosyltransf_plant"/>
</dbReference>
<dbReference type="FunFam" id="3.40.50.2000:FF:000037">
    <property type="entry name" value="Glycosyltransferase"/>
    <property type="match status" value="1"/>
</dbReference>
<dbReference type="PANTHER" id="PTHR48049:SF84">
    <property type="entry name" value="UDP-GLYCOSYLTRANSFERASE 79A6"/>
    <property type="match status" value="1"/>
</dbReference>
<evidence type="ECO:0000256" key="2">
    <source>
        <dbReference type="ARBA" id="ARBA00022679"/>
    </source>
</evidence>
<organism evidence="5 6">
    <name type="scientific">Aquilegia coerulea</name>
    <name type="common">Rocky mountain columbine</name>
    <dbReference type="NCBI Taxonomy" id="218851"/>
    <lineage>
        <taxon>Eukaryota</taxon>
        <taxon>Viridiplantae</taxon>
        <taxon>Streptophyta</taxon>
        <taxon>Embryophyta</taxon>
        <taxon>Tracheophyta</taxon>
        <taxon>Spermatophyta</taxon>
        <taxon>Magnoliopsida</taxon>
        <taxon>Ranunculales</taxon>
        <taxon>Ranunculaceae</taxon>
        <taxon>Thalictroideae</taxon>
        <taxon>Aquilegia</taxon>
    </lineage>
</organism>
<dbReference type="GO" id="GO:0035251">
    <property type="term" value="F:UDP-glucosyltransferase activity"/>
    <property type="evidence" value="ECO:0007669"/>
    <property type="project" value="InterPro"/>
</dbReference>